<feature type="region of interest" description="Disordered" evidence="1">
    <location>
        <begin position="317"/>
        <end position="406"/>
    </location>
</feature>
<reference evidence="3" key="1">
    <citation type="submission" date="2023-06" db="EMBL/GenBank/DDBJ databases">
        <title>Genomic analysis of the entomopathogenic nematode Steinernema hermaphroditum.</title>
        <authorList>
            <person name="Schwarz E.M."/>
            <person name="Heppert J.K."/>
            <person name="Baniya A."/>
            <person name="Schwartz H.T."/>
            <person name="Tan C.-H."/>
            <person name="Antoshechkin I."/>
            <person name="Sternberg P.W."/>
            <person name="Goodrich-Blair H."/>
            <person name="Dillman A.R."/>
        </authorList>
    </citation>
    <scope>NUCLEOTIDE SEQUENCE</scope>
    <source>
        <strain evidence="3">PS9179</strain>
        <tissue evidence="3">Whole animal</tissue>
    </source>
</reference>
<feature type="compositionally biased region" description="Basic and acidic residues" evidence="1">
    <location>
        <begin position="355"/>
        <end position="365"/>
    </location>
</feature>
<proteinExistence type="predicted"/>
<gene>
    <name evidence="3" type="ORF">QR680_013364</name>
</gene>
<feature type="region of interest" description="Disordered" evidence="1">
    <location>
        <begin position="170"/>
        <end position="197"/>
    </location>
</feature>
<evidence type="ECO:0000313" key="4">
    <source>
        <dbReference type="Proteomes" id="UP001175271"/>
    </source>
</evidence>
<feature type="compositionally biased region" description="Polar residues" evidence="1">
    <location>
        <begin position="170"/>
        <end position="181"/>
    </location>
</feature>
<comment type="caution">
    <text evidence="3">The sequence shown here is derived from an EMBL/GenBank/DDBJ whole genome shotgun (WGS) entry which is preliminary data.</text>
</comment>
<feature type="compositionally biased region" description="Basic and acidic residues" evidence="1">
    <location>
        <begin position="317"/>
        <end position="326"/>
    </location>
</feature>
<evidence type="ECO:0000256" key="1">
    <source>
        <dbReference type="SAM" id="MobiDB-lite"/>
    </source>
</evidence>
<feature type="signal peptide" evidence="2">
    <location>
        <begin position="1"/>
        <end position="16"/>
    </location>
</feature>
<name>A0AA39I5A0_9BILA</name>
<sequence>MRRLFLIPWLIFGTFAQQKVLEDLGISFHNFIHGVRQSSGGLIFGDLRPHPDNIHQMPMMPIVQPVPTGLEILHPPSKSSNQFFTIPPVQQQHEVKFVDLFHADTSSASPTTAAPSTSPTTEAPPAPPLNVEVEPPRPPPHPVGYNSPAQASPERLTKIIPKAISSLLQNASGTKTKSSNLREIPNNGGFDTNLDSSRYRESADVDVFEIQTESETAALKPKEVVDGTTSPITPQPTTSSTSPSTEVVASTTPTPTESTTPSPAPSTTEEDSDFKRFLQSTNLTEQEADVLLRFVEKALDEEVKKKIEEEERHKVSGIKIHEEKDQFQSSIDDDASSSKSEDLDLSQKHSLHQLKTAETHLSIDLKEEEEASGERGLRSSTTTAPLRPTEPVAIPNTVFSGADDGDYRSREQAEFDRLVSGQIAVVSTAVPKRSTAPPRSLTAQRSTVSARILKTTTKRVVEPQRTVLTTTLSPVVPYRKFHHAGPPTEFERLASDYRVRLSGHNGFNDFIKALRNANIGFFERPTYTRYNPSK</sequence>
<keyword evidence="2" id="KW-0732">Signal</keyword>
<organism evidence="3 4">
    <name type="scientific">Steinernema hermaphroditum</name>
    <dbReference type="NCBI Taxonomy" id="289476"/>
    <lineage>
        <taxon>Eukaryota</taxon>
        <taxon>Metazoa</taxon>
        <taxon>Ecdysozoa</taxon>
        <taxon>Nematoda</taxon>
        <taxon>Chromadorea</taxon>
        <taxon>Rhabditida</taxon>
        <taxon>Tylenchina</taxon>
        <taxon>Panagrolaimomorpha</taxon>
        <taxon>Strongyloidoidea</taxon>
        <taxon>Steinernematidae</taxon>
        <taxon>Steinernema</taxon>
    </lineage>
</organism>
<feature type="chain" id="PRO_5041237598" evidence="2">
    <location>
        <begin position="17"/>
        <end position="534"/>
    </location>
</feature>
<feature type="region of interest" description="Disordered" evidence="1">
    <location>
        <begin position="212"/>
        <end position="273"/>
    </location>
</feature>
<dbReference type="AlphaFoldDB" id="A0AA39I5A0"/>
<evidence type="ECO:0000256" key="2">
    <source>
        <dbReference type="SAM" id="SignalP"/>
    </source>
</evidence>
<protein>
    <submittedName>
        <fullName evidence="3">Uncharacterized protein</fullName>
    </submittedName>
</protein>
<evidence type="ECO:0000313" key="3">
    <source>
        <dbReference type="EMBL" id="KAK0418088.1"/>
    </source>
</evidence>
<accession>A0AA39I5A0</accession>
<keyword evidence="4" id="KW-1185">Reference proteome</keyword>
<feature type="compositionally biased region" description="Low complexity" evidence="1">
    <location>
        <begin position="228"/>
        <end position="267"/>
    </location>
</feature>
<dbReference type="Proteomes" id="UP001175271">
    <property type="component" value="Unassembled WGS sequence"/>
</dbReference>
<feature type="region of interest" description="Disordered" evidence="1">
    <location>
        <begin position="106"/>
        <end position="150"/>
    </location>
</feature>
<feature type="compositionally biased region" description="Low complexity" evidence="1">
    <location>
        <begin position="106"/>
        <end position="121"/>
    </location>
</feature>
<dbReference type="EMBL" id="JAUCMV010000002">
    <property type="protein sequence ID" value="KAK0418088.1"/>
    <property type="molecule type" value="Genomic_DNA"/>
</dbReference>